<evidence type="ECO:0000313" key="4">
    <source>
        <dbReference type="Proteomes" id="UP000310158"/>
    </source>
</evidence>
<reference evidence="3 4" key="1">
    <citation type="submission" date="2019-02" db="EMBL/GenBank/DDBJ databases">
        <title>Genome sequencing of the rare red list fungi Bondarzewia mesenterica.</title>
        <authorList>
            <person name="Buettner E."/>
            <person name="Kellner H."/>
        </authorList>
    </citation>
    <scope>NUCLEOTIDE SEQUENCE [LARGE SCALE GENOMIC DNA]</scope>
    <source>
        <strain evidence="3 4">DSM 108281</strain>
    </source>
</reference>
<evidence type="ECO:0000256" key="1">
    <source>
        <dbReference type="SAM" id="MobiDB-lite"/>
    </source>
</evidence>
<accession>A0A4S4KZQ6</accession>
<gene>
    <name evidence="3" type="ORF">EW146_g10237</name>
</gene>
<feature type="compositionally biased region" description="Low complexity" evidence="1">
    <location>
        <begin position="316"/>
        <end position="334"/>
    </location>
</feature>
<evidence type="ECO:0000256" key="2">
    <source>
        <dbReference type="SAM" id="Phobius"/>
    </source>
</evidence>
<dbReference type="Proteomes" id="UP000310158">
    <property type="component" value="Unassembled WGS sequence"/>
</dbReference>
<feature type="non-terminal residue" evidence="3">
    <location>
        <position position="368"/>
    </location>
</feature>
<organism evidence="3 4">
    <name type="scientific">Bondarzewia mesenterica</name>
    <dbReference type="NCBI Taxonomy" id="1095465"/>
    <lineage>
        <taxon>Eukaryota</taxon>
        <taxon>Fungi</taxon>
        <taxon>Dikarya</taxon>
        <taxon>Basidiomycota</taxon>
        <taxon>Agaricomycotina</taxon>
        <taxon>Agaricomycetes</taxon>
        <taxon>Russulales</taxon>
        <taxon>Bondarzewiaceae</taxon>
        <taxon>Bondarzewia</taxon>
    </lineage>
</organism>
<proteinExistence type="predicted"/>
<keyword evidence="2" id="KW-0812">Transmembrane</keyword>
<dbReference type="AlphaFoldDB" id="A0A4S4KZQ6"/>
<dbReference type="EMBL" id="SGPL01001201">
    <property type="protein sequence ID" value="THH04207.1"/>
    <property type="molecule type" value="Genomic_DNA"/>
</dbReference>
<feature type="compositionally biased region" description="Low complexity" evidence="1">
    <location>
        <begin position="343"/>
        <end position="368"/>
    </location>
</feature>
<evidence type="ECO:0000313" key="3">
    <source>
        <dbReference type="EMBL" id="THH04207.1"/>
    </source>
</evidence>
<feature type="region of interest" description="Disordered" evidence="1">
    <location>
        <begin position="316"/>
        <end position="368"/>
    </location>
</feature>
<keyword evidence="4" id="KW-1185">Reference proteome</keyword>
<protein>
    <submittedName>
        <fullName evidence="3">Uncharacterized protein</fullName>
    </submittedName>
</protein>
<feature type="transmembrane region" description="Helical" evidence="2">
    <location>
        <begin position="99"/>
        <end position="121"/>
    </location>
</feature>
<keyword evidence="2" id="KW-0472">Membrane</keyword>
<keyword evidence="2" id="KW-1133">Transmembrane helix</keyword>
<name>A0A4S4KZQ6_9AGAM</name>
<comment type="caution">
    <text evidence="3">The sequence shown here is derived from an EMBL/GenBank/DDBJ whole genome shotgun (WGS) entry which is preliminary data.</text>
</comment>
<sequence length="368" mass="39952">MGRIEPVDSGKSRSLSHVTGCVSRVCKSLSSLSSSLNIAMHLARPLSLTLTLSSTLSIPISHALPVLPRPSPVVNLTLSQFDPRSHPDSSPQPEQHPPWRYLLTLILLILPASLLLLFFLLKCIYMTHRRRATKPKPSLKPLHLATGLSSDLPLTLSSSSSSCFFPTLRNLPPRSHTQPTLAKPPAAFYSSSLSPSPSLFLRINCKGFLVGCLGSPDYETHIRASHPHPHPTCRLPRNQRLHDPRTRLWNRTSIRATALRHSHGRFHTPHSSSSSSSAFSLPSSLATSSSTSSLRLPIQHPPAYLLATTTLTSRAPSTSTISFSSSRSPRISPTLVSSHAPNTSSPSLISSTSPSLSRFPSTPSLRLV</sequence>